<dbReference type="InterPro" id="IPR016181">
    <property type="entry name" value="Acyl_CoA_acyltransferase"/>
</dbReference>
<reference evidence="2" key="1">
    <citation type="journal article" date="2008" name="Nat. Genet.">
        <title>The Pristionchus pacificus genome provides a unique perspective on nematode lifestyle and parasitism.</title>
        <authorList>
            <person name="Dieterich C."/>
            <person name="Clifton S.W."/>
            <person name="Schuster L.N."/>
            <person name="Chinwalla A."/>
            <person name="Delehaunty K."/>
            <person name="Dinkelacker I."/>
            <person name="Fulton L."/>
            <person name="Fulton R."/>
            <person name="Godfrey J."/>
            <person name="Minx P."/>
            <person name="Mitreva M."/>
            <person name="Roeseler W."/>
            <person name="Tian H."/>
            <person name="Witte H."/>
            <person name="Yang S.P."/>
            <person name="Wilson R.K."/>
            <person name="Sommer R.J."/>
        </authorList>
    </citation>
    <scope>NUCLEOTIDE SEQUENCE [LARGE SCALE GENOMIC DNA]</scope>
    <source>
        <strain evidence="2">PS312</strain>
    </source>
</reference>
<dbReference type="SUPFAM" id="SSF55729">
    <property type="entry name" value="Acyl-CoA N-acyltransferases (Nat)"/>
    <property type="match status" value="1"/>
</dbReference>
<protein>
    <submittedName>
        <fullName evidence="1">Uncharacterized protein</fullName>
    </submittedName>
</protein>
<dbReference type="CDD" id="cd04301">
    <property type="entry name" value="NAT_SF"/>
    <property type="match status" value="1"/>
</dbReference>
<gene>
    <name evidence="1" type="primary">WBGene00204314</name>
</gene>
<accession>A0A2A6CG98</accession>
<dbReference type="Proteomes" id="UP000005239">
    <property type="component" value="Unassembled WGS sequence"/>
</dbReference>
<evidence type="ECO:0000313" key="1">
    <source>
        <dbReference type="EnsemblMetazoa" id="PPA31449.1"/>
    </source>
</evidence>
<evidence type="ECO:0000313" key="2">
    <source>
        <dbReference type="Proteomes" id="UP000005239"/>
    </source>
</evidence>
<reference evidence="1" key="2">
    <citation type="submission" date="2022-06" db="UniProtKB">
        <authorList>
            <consortium name="EnsemblMetazoa"/>
        </authorList>
    </citation>
    <scope>IDENTIFICATION</scope>
    <source>
        <strain evidence="1">PS312</strain>
    </source>
</reference>
<organism evidence="1 2">
    <name type="scientific">Pristionchus pacificus</name>
    <name type="common">Parasitic nematode worm</name>
    <dbReference type="NCBI Taxonomy" id="54126"/>
    <lineage>
        <taxon>Eukaryota</taxon>
        <taxon>Metazoa</taxon>
        <taxon>Ecdysozoa</taxon>
        <taxon>Nematoda</taxon>
        <taxon>Chromadorea</taxon>
        <taxon>Rhabditida</taxon>
        <taxon>Rhabditina</taxon>
        <taxon>Diplogasteromorpha</taxon>
        <taxon>Diplogasteroidea</taxon>
        <taxon>Neodiplogasteridae</taxon>
        <taxon>Pristionchus</taxon>
    </lineage>
</organism>
<proteinExistence type="predicted"/>
<dbReference type="AlphaFoldDB" id="A0A2A6CG98"/>
<dbReference type="EnsemblMetazoa" id="PPA31449.1">
    <property type="protein sequence ID" value="PPA31449.1"/>
    <property type="gene ID" value="WBGene00204314"/>
</dbReference>
<accession>A0A8R1YQA9</accession>
<name>A0A2A6CG98_PRIPA</name>
<sequence length="105" mass="11785">YAYVRMIAVLRGYRRLGVASLLLDEASAALRVLPKIAWCACVLRFPNSTVIRIHGLHRVAQPGVRHGSAVHSHHLSATVDSLVSPFEKILILLFPINIYNSFFEY</sequence>
<keyword evidence="2" id="KW-1185">Reference proteome</keyword>